<proteinExistence type="predicted"/>
<dbReference type="OrthoDB" id="9808276at2"/>
<dbReference type="GO" id="GO:0004029">
    <property type="term" value="F:aldehyde dehydrogenase (NAD+) activity"/>
    <property type="evidence" value="ECO:0007669"/>
    <property type="project" value="TreeGrafter"/>
</dbReference>
<evidence type="ECO:0000313" key="3">
    <source>
        <dbReference type="Proteomes" id="UP000197468"/>
    </source>
</evidence>
<organism evidence="2 3">
    <name type="scientific">Roseateles aquatilis</name>
    <dbReference type="NCBI Taxonomy" id="431061"/>
    <lineage>
        <taxon>Bacteria</taxon>
        <taxon>Pseudomonadati</taxon>
        <taxon>Pseudomonadota</taxon>
        <taxon>Betaproteobacteria</taxon>
        <taxon>Burkholderiales</taxon>
        <taxon>Sphaerotilaceae</taxon>
        <taxon>Roseateles</taxon>
    </lineage>
</organism>
<sequence length="314" mass="33967">MPGSNPASPSRTRRARRGRLLIIGCGDVGQRVLRLLAGRWTVFALTSSADRVAALRAAGAIPLVGDLDDARTLGRLAGLADRVLHLAPPATQGRTDERTRRLLAALARGASPLHLVYASTSGVYGDCGGARIDESLLPNPSNDRAWRRVDAEARLRHWGRAAGCAVTILRVPGIYAFDRDGGHPRERLAKGLPVLAREDDVFTNHIQADDLARACLLALMRGPAQRVIHASDDSELLMGDYFDLAAELCGMTPPARVARADAAAVFSPMQMSFMNESRRLDNGRLKRELRLRLRYPTPRQGLLAVEAGPRPAGA</sequence>
<dbReference type="Proteomes" id="UP000197468">
    <property type="component" value="Unassembled WGS sequence"/>
</dbReference>
<dbReference type="Gene3D" id="3.40.50.720">
    <property type="entry name" value="NAD(P)-binding Rossmann-like Domain"/>
    <property type="match status" value="1"/>
</dbReference>
<dbReference type="InterPro" id="IPR001509">
    <property type="entry name" value="Epimerase_deHydtase"/>
</dbReference>
<evidence type="ECO:0000259" key="1">
    <source>
        <dbReference type="Pfam" id="PF01370"/>
    </source>
</evidence>
<evidence type="ECO:0000313" key="2">
    <source>
        <dbReference type="EMBL" id="OWQ90863.1"/>
    </source>
</evidence>
<dbReference type="Pfam" id="PF01370">
    <property type="entry name" value="Epimerase"/>
    <property type="match status" value="1"/>
</dbReference>
<dbReference type="SUPFAM" id="SSF51735">
    <property type="entry name" value="NAD(P)-binding Rossmann-fold domains"/>
    <property type="match status" value="1"/>
</dbReference>
<feature type="domain" description="NAD-dependent epimerase/dehydratase" evidence="1">
    <location>
        <begin position="21"/>
        <end position="225"/>
    </location>
</feature>
<dbReference type="PANTHER" id="PTHR48079:SF6">
    <property type="entry name" value="NAD(P)-BINDING DOMAIN-CONTAINING PROTEIN-RELATED"/>
    <property type="match status" value="1"/>
</dbReference>
<dbReference type="RefSeq" id="WP_088385069.1">
    <property type="nucleotide sequence ID" value="NZ_NIOF01000004.1"/>
</dbReference>
<name>A0A246JDZ8_9BURK</name>
<dbReference type="GO" id="GO:0005737">
    <property type="term" value="C:cytoplasm"/>
    <property type="evidence" value="ECO:0007669"/>
    <property type="project" value="TreeGrafter"/>
</dbReference>
<dbReference type="InterPro" id="IPR051783">
    <property type="entry name" value="NAD(P)-dependent_oxidoreduct"/>
</dbReference>
<reference evidence="2 3" key="1">
    <citation type="journal article" date="2008" name="Int. J. Syst. Evol. Microbiol.">
        <title>Description of Roseateles aquatilis sp. nov. and Roseateles terrae sp. nov., in the class Betaproteobacteria, and emended description of the genus Roseateles.</title>
        <authorList>
            <person name="Gomila M."/>
            <person name="Bowien B."/>
            <person name="Falsen E."/>
            <person name="Moore E.R."/>
            <person name="Lalucat J."/>
        </authorList>
    </citation>
    <scope>NUCLEOTIDE SEQUENCE [LARGE SCALE GENOMIC DNA]</scope>
    <source>
        <strain evidence="2 3">CCUG 48205</strain>
    </source>
</reference>
<gene>
    <name evidence="2" type="ORF">CDN99_11930</name>
</gene>
<dbReference type="EMBL" id="NIOF01000004">
    <property type="protein sequence ID" value="OWQ90863.1"/>
    <property type="molecule type" value="Genomic_DNA"/>
</dbReference>
<protein>
    <submittedName>
        <fullName evidence="2">NAD(P)-dependent oxidoreductase</fullName>
    </submittedName>
</protein>
<keyword evidence="3" id="KW-1185">Reference proteome</keyword>
<dbReference type="InterPro" id="IPR036291">
    <property type="entry name" value="NAD(P)-bd_dom_sf"/>
</dbReference>
<comment type="caution">
    <text evidence="2">The sequence shown here is derived from an EMBL/GenBank/DDBJ whole genome shotgun (WGS) entry which is preliminary data.</text>
</comment>
<accession>A0A246JDZ8</accession>
<dbReference type="PANTHER" id="PTHR48079">
    <property type="entry name" value="PROTEIN YEEZ"/>
    <property type="match status" value="1"/>
</dbReference>
<dbReference type="AlphaFoldDB" id="A0A246JDZ8"/>